<dbReference type="InterPro" id="IPR000878">
    <property type="entry name" value="4pyrrol_Mease"/>
</dbReference>
<evidence type="ECO:0000256" key="9">
    <source>
        <dbReference type="ARBA" id="ARBA00060548"/>
    </source>
</evidence>
<evidence type="ECO:0000256" key="5">
    <source>
        <dbReference type="ARBA" id="ARBA00022679"/>
    </source>
</evidence>
<comment type="pathway">
    <text evidence="8">Porphyrin-containing compound metabolism; siroheme biosynthesis; precorrin-2 from uroporphyrinogen III: step 1/1.</text>
</comment>
<keyword evidence="3" id="KW-0169">Cobalamin biosynthesis</keyword>
<dbReference type="InterPro" id="IPR050161">
    <property type="entry name" value="Siro_Cobalamin_biosynth"/>
</dbReference>
<dbReference type="NCBIfam" id="NF004790">
    <property type="entry name" value="PRK06136.1"/>
    <property type="match status" value="1"/>
</dbReference>
<evidence type="ECO:0000256" key="7">
    <source>
        <dbReference type="ARBA" id="ARBA00023244"/>
    </source>
</evidence>
<name>E7C240_9BACT</name>
<dbReference type="SUPFAM" id="SSF53790">
    <property type="entry name" value="Tetrapyrrole methylase"/>
    <property type="match status" value="1"/>
</dbReference>
<dbReference type="GO" id="GO:0019354">
    <property type="term" value="P:siroheme biosynthetic process"/>
    <property type="evidence" value="ECO:0007669"/>
    <property type="project" value="InterPro"/>
</dbReference>
<dbReference type="GO" id="GO:0009236">
    <property type="term" value="P:cobalamin biosynthetic process"/>
    <property type="evidence" value="ECO:0007669"/>
    <property type="project" value="UniProtKB-KW"/>
</dbReference>
<dbReference type="InterPro" id="IPR003754">
    <property type="entry name" value="4pyrrol_synth_uPrphyn_synth"/>
</dbReference>
<evidence type="ECO:0000259" key="11">
    <source>
        <dbReference type="Pfam" id="PF00590"/>
    </source>
</evidence>
<dbReference type="Gene3D" id="3.30.950.10">
    <property type="entry name" value="Methyltransferase, Cobalt-precorrin-4 Transmethylase, Domain 2"/>
    <property type="match status" value="1"/>
</dbReference>
<protein>
    <recommendedName>
        <fullName evidence="2">uroporphyrinogen-III C-methyltransferase</fullName>
        <ecNumber evidence="2">2.1.1.107</ecNumber>
    </recommendedName>
</protein>
<keyword evidence="6" id="KW-0949">S-adenosyl-L-methionine</keyword>
<dbReference type="PANTHER" id="PTHR45790">
    <property type="entry name" value="SIROHEME SYNTHASE-RELATED"/>
    <property type="match status" value="1"/>
</dbReference>
<dbReference type="NCBIfam" id="TIGR01469">
    <property type="entry name" value="cobA_cysG_Cterm"/>
    <property type="match status" value="1"/>
</dbReference>
<dbReference type="Gene3D" id="3.40.1010.10">
    <property type="entry name" value="Cobalt-precorrin-4 Transmethylase, Domain 1"/>
    <property type="match status" value="1"/>
</dbReference>
<dbReference type="EC" id="2.1.1.107" evidence="2"/>
<dbReference type="FunFam" id="3.30.950.10:FF:000001">
    <property type="entry name" value="Siroheme synthase"/>
    <property type="match status" value="1"/>
</dbReference>
<proteinExistence type="inferred from homology"/>
<dbReference type="PROSITE" id="PS00840">
    <property type="entry name" value="SUMT_2"/>
    <property type="match status" value="1"/>
</dbReference>
<dbReference type="Pfam" id="PF00590">
    <property type="entry name" value="TP_methylase"/>
    <property type="match status" value="1"/>
</dbReference>
<feature type="domain" description="Tetrapyrrole methylase" evidence="11">
    <location>
        <begin position="2"/>
        <end position="209"/>
    </location>
</feature>
<dbReference type="CDD" id="cd11642">
    <property type="entry name" value="SUMT"/>
    <property type="match status" value="1"/>
</dbReference>
<dbReference type="InterPro" id="IPR014777">
    <property type="entry name" value="4pyrrole_Mease_sub1"/>
</dbReference>
<dbReference type="AlphaFoldDB" id="E7C240"/>
<evidence type="ECO:0000256" key="2">
    <source>
        <dbReference type="ARBA" id="ARBA00012162"/>
    </source>
</evidence>
<dbReference type="InterPro" id="IPR036108">
    <property type="entry name" value="4pyrrol_syn_uPrphyn_synt_sf"/>
</dbReference>
<evidence type="ECO:0000259" key="12">
    <source>
        <dbReference type="Pfam" id="PF02602"/>
    </source>
</evidence>
<dbReference type="CDD" id="cd06578">
    <property type="entry name" value="HemD"/>
    <property type="match status" value="1"/>
</dbReference>
<dbReference type="InterPro" id="IPR003043">
    <property type="entry name" value="Uropor_MeTrfase_CS"/>
</dbReference>
<evidence type="ECO:0000313" key="13">
    <source>
        <dbReference type="EMBL" id="ADI21514.1"/>
    </source>
</evidence>
<keyword evidence="7" id="KW-0627">Porphyrin biosynthesis</keyword>
<dbReference type="GO" id="GO:0032259">
    <property type="term" value="P:methylation"/>
    <property type="evidence" value="ECO:0007669"/>
    <property type="project" value="UniProtKB-KW"/>
</dbReference>
<evidence type="ECO:0000256" key="4">
    <source>
        <dbReference type="ARBA" id="ARBA00022603"/>
    </source>
</evidence>
<keyword evidence="5 10" id="KW-0808">Transferase</keyword>
<dbReference type="GO" id="GO:0004851">
    <property type="term" value="F:uroporphyrin-III C-methyltransferase activity"/>
    <property type="evidence" value="ECO:0007669"/>
    <property type="project" value="UniProtKB-EC"/>
</dbReference>
<comment type="similarity">
    <text evidence="1 10">Belongs to the precorrin methyltransferase family.</text>
</comment>
<dbReference type="Gene3D" id="3.40.50.10090">
    <property type="match status" value="2"/>
</dbReference>
<sequence>MGAGPGDSGLLTCRGAELIASADVIVSDALVNSSLLSMAPADAEIIFAGKRSKYHTIPQDELNQLLIDRAVSGKNVIRLKGGDPFIFGRGGEEAESLAASAVPFEIVPGVSSISAVPAYAGIPVTHRDHCSSISVVTGHEQSDNDDSTVDWNYLAQEPGTKIILMGVEKLRLITDTLLENGLKATTPAALIRWGTTGQQQTLVGELSNIANKAEEINFRSPAVIIFGSVVKFRKDLNWFEVRPLSGQRVVVTRAITQSTNLKSLLNKQGAEVVEIPTIRLVEPDDKEPLKDVLLGLGSYQWLVFTSVNGVDRFFSYFFKGFDDLRDLGGCRIAAVGSATASRLREMHLKVDLMPMEYTAEGIAKAFEESEEFSIENENVALLRAQVANPDLPKALELLGAIVDDVPVYKNIPETEDRLGNVARLSEEGAEWIVFSSASAVENFDSKFDLIRIRKKHNIKVASIGPQTTKALVEVGVSPEVEAKVFADSGLVDALCAFVRDS</sequence>
<organism evidence="13">
    <name type="scientific">uncultured verrucomicrobium HF0070_15G23</name>
    <dbReference type="NCBI Taxonomy" id="723594"/>
    <lineage>
        <taxon>Bacteria</taxon>
        <taxon>Pseudomonadati</taxon>
        <taxon>Verrucomicrobiota</taxon>
        <taxon>environmental samples</taxon>
    </lineage>
</organism>
<dbReference type="InterPro" id="IPR035996">
    <property type="entry name" value="4pyrrol_Methylase_sf"/>
</dbReference>
<evidence type="ECO:0000256" key="10">
    <source>
        <dbReference type="RuleBase" id="RU003960"/>
    </source>
</evidence>
<feature type="domain" description="Tetrapyrrole biosynthesis uroporphyrinogen III synthase" evidence="12">
    <location>
        <begin position="261"/>
        <end position="491"/>
    </location>
</feature>
<dbReference type="GO" id="GO:0004852">
    <property type="term" value="F:uroporphyrinogen-III synthase activity"/>
    <property type="evidence" value="ECO:0007669"/>
    <property type="project" value="InterPro"/>
</dbReference>
<comment type="pathway">
    <text evidence="9">Cofactor biosynthesis; adenosylcobalamin biosynthesis; precorrin-2 from uroporphyrinogen III: step 1/1.</text>
</comment>
<evidence type="ECO:0000256" key="3">
    <source>
        <dbReference type="ARBA" id="ARBA00022573"/>
    </source>
</evidence>
<evidence type="ECO:0000256" key="8">
    <source>
        <dbReference type="ARBA" id="ARBA00025705"/>
    </source>
</evidence>
<dbReference type="SUPFAM" id="SSF69618">
    <property type="entry name" value="HemD-like"/>
    <property type="match status" value="1"/>
</dbReference>
<dbReference type="Pfam" id="PF02602">
    <property type="entry name" value="HEM4"/>
    <property type="match status" value="1"/>
</dbReference>
<reference evidence="13" key="1">
    <citation type="submission" date="2010-01" db="EMBL/GenBank/DDBJ databases">
        <title>Genome fragments of uncultured bacteria from the North Pacific subtropical Gyre.</title>
        <authorList>
            <person name="Pham V.D."/>
            <person name="Delong E.F."/>
        </authorList>
    </citation>
    <scope>NUCLEOTIDE SEQUENCE</scope>
</reference>
<evidence type="ECO:0000256" key="6">
    <source>
        <dbReference type="ARBA" id="ARBA00022691"/>
    </source>
</evidence>
<accession>E7C240</accession>
<keyword evidence="4 10" id="KW-0489">Methyltransferase</keyword>
<dbReference type="FunFam" id="3.40.1010.10:FF:000001">
    <property type="entry name" value="Siroheme synthase"/>
    <property type="match status" value="1"/>
</dbReference>
<dbReference type="InterPro" id="IPR014776">
    <property type="entry name" value="4pyrrole_Mease_sub2"/>
</dbReference>
<evidence type="ECO:0000256" key="1">
    <source>
        <dbReference type="ARBA" id="ARBA00005879"/>
    </source>
</evidence>
<dbReference type="PANTHER" id="PTHR45790:SF3">
    <property type="entry name" value="S-ADENOSYL-L-METHIONINE-DEPENDENT UROPORPHYRINOGEN III METHYLTRANSFERASE, CHLOROPLASTIC"/>
    <property type="match status" value="1"/>
</dbReference>
<dbReference type="InterPro" id="IPR006366">
    <property type="entry name" value="CobA/CysG_C"/>
</dbReference>
<dbReference type="EMBL" id="GU567957">
    <property type="protein sequence ID" value="ADI21514.1"/>
    <property type="molecule type" value="Genomic_DNA"/>
</dbReference>